<evidence type="ECO:0000256" key="3">
    <source>
        <dbReference type="ARBA" id="ARBA00023163"/>
    </source>
</evidence>
<dbReference type="GO" id="GO:0003677">
    <property type="term" value="F:DNA binding"/>
    <property type="evidence" value="ECO:0007669"/>
    <property type="project" value="UniProtKB-UniRule"/>
</dbReference>
<keyword evidence="3" id="KW-0804">Transcription</keyword>
<accession>A0AAE6YZA7</accession>
<dbReference type="AlphaFoldDB" id="A0AAE6YZA7"/>
<keyword evidence="1" id="KW-0805">Transcription regulation</keyword>
<name>A0AAE6YZA7_9GAMM</name>
<dbReference type="Proteomes" id="UP000500801">
    <property type="component" value="Chromosome"/>
</dbReference>
<feature type="domain" description="HTH tetR-type" evidence="5">
    <location>
        <begin position="6"/>
        <end position="66"/>
    </location>
</feature>
<dbReference type="PROSITE" id="PS50977">
    <property type="entry name" value="HTH_TETR_2"/>
    <property type="match status" value="1"/>
</dbReference>
<gene>
    <name evidence="6" type="ORF">DWG24_09505</name>
</gene>
<reference evidence="6 7" key="1">
    <citation type="submission" date="2018-11" db="EMBL/GenBank/DDBJ databases">
        <title>Complete genome sequence of Dickeya zeae strain CE1 infecting Canna edulis Ker-Gawl. in China.</title>
        <authorList>
            <person name="Zhang J."/>
            <person name="Lin B."/>
            <person name="Shen H."/>
            <person name="Jiang S."/>
            <person name="Pu X."/>
            <person name="Sun D."/>
        </authorList>
    </citation>
    <scope>NUCLEOTIDE SEQUENCE [LARGE SCALE GENOMIC DNA]</scope>
    <source>
        <strain evidence="6 7">CE1</strain>
    </source>
</reference>
<dbReference type="InterPro" id="IPR041479">
    <property type="entry name" value="TetR_CgmR_C"/>
</dbReference>
<dbReference type="PRINTS" id="PR00455">
    <property type="entry name" value="HTHTETR"/>
</dbReference>
<protein>
    <submittedName>
        <fullName evidence="6">TetR/AcrR family transcriptional regulator</fullName>
    </submittedName>
</protein>
<dbReference type="RefSeq" id="WP_168362342.1">
    <property type="nucleotide sequence ID" value="NZ_CP033622.1"/>
</dbReference>
<evidence type="ECO:0000259" key="5">
    <source>
        <dbReference type="PROSITE" id="PS50977"/>
    </source>
</evidence>
<dbReference type="SUPFAM" id="SSF46689">
    <property type="entry name" value="Homeodomain-like"/>
    <property type="match status" value="1"/>
</dbReference>
<evidence type="ECO:0000256" key="1">
    <source>
        <dbReference type="ARBA" id="ARBA00023015"/>
    </source>
</evidence>
<dbReference type="PANTHER" id="PTHR47506:SF6">
    <property type="entry name" value="HTH-TYPE TRANSCRIPTIONAL REPRESSOR NEMR"/>
    <property type="match status" value="1"/>
</dbReference>
<dbReference type="EMBL" id="CP033622">
    <property type="protein sequence ID" value="QIZ50987.1"/>
    <property type="molecule type" value="Genomic_DNA"/>
</dbReference>
<evidence type="ECO:0000313" key="6">
    <source>
        <dbReference type="EMBL" id="QIZ50987.1"/>
    </source>
</evidence>
<feature type="DNA-binding region" description="H-T-H motif" evidence="4">
    <location>
        <begin position="29"/>
        <end position="48"/>
    </location>
</feature>
<organism evidence="6 7">
    <name type="scientific">Dickeya zeae</name>
    <dbReference type="NCBI Taxonomy" id="204042"/>
    <lineage>
        <taxon>Bacteria</taxon>
        <taxon>Pseudomonadati</taxon>
        <taxon>Pseudomonadota</taxon>
        <taxon>Gammaproteobacteria</taxon>
        <taxon>Enterobacterales</taxon>
        <taxon>Pectobacteriaceae</taxon>
        <taxon>Dickeya</taxon>
    </lineage>
</organism>
<dbReference type="InterPro" id="IPR009057">
    <property type="entry name" value="Homeodomain-like_sf"/>
</dbReference>
<evidence type="ECO:0000256" key="4">
    <source>
        <dbReference type="PROSITE-ProRule" id="PRU00335"/>
    </source>
</evidence>
<dbReference type="InterPro" id="IPR001647">
    <property type="entry name" value="HTH_TetR"/>
</dbReference>
<evidence type="ECO:0000256" key="2">
    <source>
        <dbReference type="ARBA" id="ARBA00023125"/>
    </source>
</evidence>
<dbReference type="PANTHER" id="PTHR47506">
    <property type="entry name" value="TRANSCRIPTIONAL REGULATORY PROTEIN"/>
    <property type="match status" value="1"/>
</dbReference>
<dbReference type="Pfam" id="PF17937">
    <property type="entry name" value="TetR_C_28"/>
    <property type="match status" value="1"/>
</dbReference>
<dbReference type="Pfam" id="PF00440">
    <property type="entry name" value="TetR_N"/>
    <property type="match status" value="1"/>
</dbReference>
<proteinExistence type="predicted"/>
<evidence type="ECO:0000313" key="7">
    <source>
        <dbReference type="Proteomes" id="UP000500801"/>
    </source>
</evidence>
<keyword evidence="2 4" id="KW-0238">DNA-binding</keyword>
<dbReference type="Gene3D" id="1.10.357.10">
    <property type="entry name" value="Tetracycline Repressor, domain 2"/>
    <property type="match status" value="1"/>
</dbReference>
<sequence length="198" mass="22016">MARKKEIDRDKVLDAAEAVILKSGGRYFTLDAVAEHAGVSKGGLVYTFATKDKLIYAALEREVARFQEAVHRRLRSKPAGPFELVLAHIEEALEEEDNSTQTAAFLITAFVHAPSMLEPVRQLYSSLLDPLRTVEHNDAAEVRHALMAVEGIFLLQGLGFAEISPDEIKAVLLYARKIVLSVLEQPTKHLMPVKNERS</sequence>